<reference evidence="3" key="1">
    <citation type="submission" date="2021-01" db="EMBL/GenBank/DDBJ databases">
        <title>Whole genome shotgun sequence of Virgisporangium aurantiacum NBRC 16421.</title>
        <authorList>
            <person name="Komaki H."/>
            <person name="Tamura T."/>
        </authorList>
    </citation>
    <scope>NUCLEOTIDE SEQUENCE</scope>
    <source>
        <strain evidence="3">NBRC 16421</strain>
    </source>
</reference>
<dbReference type="InterPro" id="IPR001387">
    <property type="entry name" value="Cro/C1-type_HTH"/>
</dbReference>
<dbReference type="InterPro" id="IPR010982">
    <property type="entry name" value="Lambda_DNA-bd_dom_sf"/>
</dbReference>
<organism evidence="3 4">
    <name type="scientific">Virgisporangium aurantiacum</name>
    <dbReference type="NCBI Taxonomy" id="175570"/>
    <lineage>
        <taxon>Bacteria</taxon>
        <taxon>Bacillati</taxon>
        <taxon>Actinomycetota</taxon>
        <taxon>Actinomycetes</taxon>
        <taxon>Micromonosporales</taxon>
        <taxon>Micromonosporaceae</taxon>
        <taxon>Virgisporangium</taxon>
    </lineage>
</organism>
<dbReference type="CDD" id="cd00093">
    <property type="entry name" value="HTH_XRE"/>
    <property type="match status" value="1"/>
</dbReference>
<dbReference type="Gene3D" id="2.60.120.10">
    <property type="entry name" value="Jelly Rolls"/>
    <property type="match status" value="1"/>
</dbReference>
<dbReference type="Pfam" id="PF01381">
    <property type="entry name" value="HTH_3"/>
    <property type="match status" value="1"/>
</dbReference>
<dbReference type="InterPro" id="IPR014710">
    <property type="entry name" value="RmlC-like_jellyroll"/>
</dbReference>
<sequence length="176" mass="18052">MVIAANLRALRADRSMSVVTLASLSGVGRATLTKIEAGHGNPTIDTLYALANALDASLGDLIGAPADPAPAVEVVRAGAGARVEGAVAARLLDRVYGHRLAEIYDATFSTRTRHADPHPAGVVESILVTAGCLRTGPVSAPVDLDAGDFVRFAGDVPHLYRALGGAARGVIVMSHP</sequence>
<keyword evidence="4" id="KW-1185">Reference proteome</keyword>
<name>A0A8J3Z741_9ACTN</name>
<dbReference type="SMART" id="SM00530">
    <property type="entry name" value="HTH_XRE"/>
    <property type="match status" value="1"/>
</dbReference>
<dbReference type="GO" id="GO:0005829">
    <property type="term" value="C:cytosol"/>
    <property type="evidence" value="ECO:0007669"/>
    <property type="project" value="TreeGrafter"/>
</dbReference>
<dbReference type="SUPFAM" id="SSF51182">
    <property type="entry name" value="RmlC-like cupins"/>
    <property type="match status" value="1"/>
</dbReference>
<dbReference type="SUPFAM" id="SSF47413">
    <property type="entry name" value="lambda repressor-like DNA-binding domains"/>
    <property type="match status" value="1"/>
</dbReference>
<dbReference type="InterPro" id="IPR011051">
    <property type="entry name" value="RmlC_Cupin_sf"/>
</dbReference>
<dbReference type="PROSITE" id="PS50943">
    <property type="entry name" value="HTH_CROC1"/>
    <property type="match status" value="1"/>
</dbReference>
<dbReference type="PANTHER" id="PTHR46797:SF1">
    <property type="entry name" value="METHYLPHOSPHONATE SYNTHASE"/>
    <property type="match status" value="1"/>
</dbReference>
<gene>
    <name evidence="3" type="ORF">Vau01_061500</name>
</gene>
<dbReference type="Gene3D" id="1.10.260.40">
    <property type="entry name" value="lambda repressor-like DNA-binding domains"/>
    <property type="match status" value="1"/>
</dbReference>
<proteinExistence type="predicted"/>
<dbReference type="GO" id="GO:0003700">
    <property type="term" value="F:DNA-binding transcription factor activity"/>
    <property type="evidence" value="ECO:0007669"/>
    <property type="project" value="TreeGrafter"/>
</dbReference>
<evidence type="ECO:0000313" key="4">
    <source>
        <dbReference type="Proteomes" id="UP000612585"/>
    </source>
</evidence>
<dbReference type="AlphaFoldDB" id="A0A8J3Z741"/>
<dbReference type="PANTHER" id="PTHR46797">
    <property type="entry name" value="HTH-TYPE TRANSCRIPTIONAL REGULATOR"/>
    <property type="match status" value="1"/>
</dbReference>
<feature type="domain" description="HTH cro/C1-type" evidence="2">
    <location>
        <begin position="7"/>
        <end position="61"/>
    </location>
</feature>
<evidence type="ECO:0000259" key="2">
    <source>
        <dbReference type="PROSITE" id="PS50943"/>
    </source>
</evidence>
<keyword evidence="1" id="KW-0238">DNA-binding</keyword>
<dbReference type="GO" id="GO:0003677">
    <property type="term" value="F:DNA binding"/>
    <property type="evidence" value="ECO:0007669"/>
    <property type="project" value="UniProtKB-KW"/>
</dbReference>
<evidence type="ECO:0000313" key="3">
    <source>
        <dbReference type="EMBL" id="GIJ58634.1"/>
    </source>
</evidence>
<dbReference type="InterPro" id="IPR050807">
    <property type="entry name" value="TransReg_Diox_bact_type"/>
</dbReference>
<comment type="caution">
    <text evidence="3">The sequence shown here is derived from an EMBL/GenBank/DDBJ whole genome shotgun (WGS) entry which is preliminary data.</text>
</comment>
<accession>A0A8J3Z741</accession>
<dbReference type="Proteomes" id="UP000612585">
    <property type="component" value="Unassembled WGS sequence"/>
</dbReference>
<evidence type="ECO:0000256" key="1">
    <source>
        <dbReference type="ARBA" id="ARBA00023125"/>
    </source>
</evidence>
<protein>
    <recommendedName>
        <fullName evidence="2">HTH cro/C1-type domain-containing protein</fullName>
    </recommendedName>
</protein>
<dbReference type="EMBL" id="BOPG01000037">
    <property type="protein sequence ID" value="GIJ58634.1"/>
    <property type="molecule type" value="Genomic_DNA"/>
</dbReference>
<dbReference type="CDD" id="cd02209">
    <property type="entry name" value="cupin_XRE_C"/>
    <property type="match status" value="1"/>
</dbReference>